<reference evidence="1 2" key="1">
    <citation type="submission" date="2022-10" db="EMBL/GenBank/DDBJ databases">
        <title>Draft genome assembly of moderately radiation resistant bacterium Metabacillus halosaccharovorans.</title>
        <authorList>
            <person name="Pal S."/>
            <person name="Gopinathan A."/>
        </authorList>
    </citation>
    <scope>NUCLEOTIDE SEQUENCE [LARGE SCALE GENOMIC DNA]</scope>
    <source>
        <strain evidence="1 2">VITHBRA001</strain>
    </source>
</reference>
<protein>
    <recommendedName>
        <fullName evidence="3">IDEAL domain-containing protein</fullName>
    </recommendedName>
</protein>
<dbReference type="Proteomes" id="UP001526147">
    <property type="component" value="Unassembled WGS sequence"/>
</dbReference>
<accession>A0ABT3DP08</accession>
<keyword evidence="2" id="KW-1185">Reference proteome</keyword>
<comment type="caution">
    <text evidence="1">The sequence shown here is derived from an EMBL/GenBank/DDBJ whole genome shotgun (WGS) entry which is preliminary data.</text>
</comment>
<dbReference type="EMBL" id="JAOYEY010000051">
    <property type="protein sequence ID" value="MCV9888790.1"/>
    <property type="molecule type" value="Genomic_DNA"/>
</dbReference>
<name>A0ABT3DP08_9BACI</name>
<evidence type="ECO:0008006" key="3">
    <source>
        <dbReference type="Google" id="ProtNLM"/>
    </source>
</evidence>
<evidence type="ECO:0000313" key="2">
    <source>
        <dbReference type="Proteomes" id="UP001526147"/>
    </source>
</evidence>
<dbReference type="RefSeq" id="WP_264144821.1">
    <property type="nucleotide sequence ID" value="NZ_JAOYEY010000051.1"/>
</dbReference>
<evidence type="ECO:0000313" key="1">
    <source>
        <dbReference type="EMBL" id="MCV9888790.1"/>
    </source>
</evidence>
<organism evidence="1 2">
    <name type="scientific">Metabacillus halosaccharovorans</name>
    <dbReference type="NCBI Taxonomy" id="930124"/>
    <lineage>
        <taxon>Bacteria</taxon>
        <taxon>Bacillati</taxon>
        <taxon>Bacillota</taxon>
        <taxon>Bacilli</taxon>
        <taxon>Bacillales</taxon>
        <taxon>Bacillaceae</taxon>
        <taxon>Metabacillus</taxon>
    </lineage>
</organism>
<gene>
    <name evidence="1" type="ORF">OIH86_24350</name>
</gene>
<proteinExistence type="predicted"/>
<sequence length="67" mass="7983">MNILELFFEGWLNSTMKNHDRIQSGEDVKLAELHDQLKTLDQTTEDFEYRMESAAVEYEKWVKSKSK</sequence>